<reference evidence="12 13" key="1">
    <citation type="submission" date="2021-03" db="EMBL/GenBank/DDBJ databases">
        <title>Antimicrobial resistance genes in bacteria isolated from Japanese honey, and their potential for conferring macrolide and lincosamide resistance in the American foulbrood pathogen Paenibacillus larvae.</title>
        <authorList>
            <person name="Okamoto M."/>
            <person name="Kumagai M."/>
            <person name="Kanamori H."/>
            <person name="Takamatsu D."/>
        </authorList>
    </citation>
    <scope>NUCLEOTIDE SEQUENCE [LARGE SCALE GENOMIC DNA]</scope>
    <source>
        <strain evidence="12 13">J34TS1</strain>
    </source>
</reference>
<feature type="domain" description="Thymidylate kinase-like" evidence="11">
    <location>
        <begin position="10"/>
        <end position="192"/>
    </location>
</feature>
<dbReference type="InterPro" id="IPR018095">
    <property type="entry name" value="Thymidylate_kin_CS"/>
</dbReference>
<comment type="caution">
    <text evidence="12">The sequence shown here is derived from an EMBL/GenBank/DDBJ whole genome shotgun (WGS) entry which is preliminary data.</text>
</comment>
<dbReference type="Gene3D" id="3.40.50.300">
    <property type="entry name" value="P-loop containing nucleotide triphosphate hydrolases"/>
    <property type="match status" value="1"/>
</dbReference>
<evidence type="ECO:0000256" key="6">
    <source>
        <dbReference type="ARBA" id="ARBA00022741"/>
    </source>
</evidence>
<gene>
    <name evidence="12" type="primary">tmk_2</name>
    <name evidence="10" type="synonym">tmk</name>
    <name evidence="12" type="ORF">J34TS1_57520</name>
</gene>
<dbReference type="PANTHER" id="PTHR10344">
    <property type="entry name" value="THYMIDYLATE KINASE"/>
    <property type="match status" value="1"/>
</dbReference>
<evidence type="ECO:0000256" key="9">
    <source>
        <dbReference type="ARBA" id="ARBA00048743"/>
    </source>
</evidence>
<dbReference type="PROSITE" id="PS01331">
    <property type="entry name" value="THYMIDYLATE_KINASE"/>
    <property type="match status" value="1"/>
</dbReference>
<comment type="function">
    <text evidence="10">Phosphorylation of dTMP to form dTDP in both de novo and salvage pathways of dTTP synthesis.</text>
</comment>
<evidence type="ECO:0000256" key="7">
    <source>
        <dbReference type="ARBA" id="ARBA00022777"/>
    </source>
</evidence>
<dbReference type="SUPFAM" id="SSF52540">
    <property type="entry name" value="P-loop containing nucleoside triphosphate hydrolases"/>
    <property type="match status" value="1"/>
</dbReference>
<keyword evidence="8 10" id="KW-0067">ATP-binding</keyword>
<evidence type="ECO:0000259" key="11">
    <source>
        <dbReference type="Pfam" id="PF02223"/>
    </source>
</evidence>
<dbReference type="GO" id="GO:0006235">
    <property type="term" value="P:dTTP biosynthetic process"/>
    <property type="evidence" value="ECO:0007669"/>
    <property type="project" value="UniProtKB-UniRule"/>
</dbReference>
<dbReference type="Proteomes" id="UP000682811">
    <property type="component" value="Unassembled WGS sequence"/>
</dbReference>
<name>A0A919YGX6_9BACL</name>
<dbReference type="GO" id="GO:0004798">
    <property type="term" value="F:dTMP kinase activity"/>
    <property type="evidence" value="ECO:0007669"/>
    <property type="project" value="UniProtKB-UniRule"/>
</dbReference>
<comment type="catalytic activity">
    <reaction evidence="9 10">
        <text>dTMP + ATP = dTDP + ADP</text>
        <dbReference type="Rhea" id="RHEA:13517"/>
        <dbReference type="ChEBI" id="CHEBI:30616"/>
        <dbReference type="ChEBI" id="CHEBI:58369"/>
        <dbReference type="ChEBI" id="CHEBI:63528"/>
        <dbReference type="ChEBI" id="CHEBI:456216"/>
        <dbReference type="EC" id="2.7.4.9"/>
    </reaction>
</comment>
<dbReference type="InterPro" id="IPR027417">
    <property type="entry name" value="P-loop_NTPase"/>
</dbReference>
<keyword evidence="4 10" id="KW-0808">Transferase</keyword>
<evidence type="ECO:0000256" key="2">
    <source>
        <dbReference type="ARBA" id="ARBA00012980"/>
    </source>
</evidence>
<protein>
    <recommendedName>
        <fullName evidence="3 10">Thymidylate kinase</fullName>
        <ecNumber evidence="2 10">2.7.4.9</ecNumber>
    </recommendedName>
    <alternativeName>
        <fullName evidence="10">dTMP kinase</fullName>
    </alternativeName>
</protein>
<dbReference type="InterPro" id="IPR018094">
    <property type="entry name" value="Thymidylate_kinase"/>
</dbReference>
<dbReference type="HAMAP" id="MF_00165">
    <property type="entry name" value="Thymidylate_kinase"/>
    <property type="match status" value="1"/>
</dbReference>
<dbReference type="EMBL" id="BORT01000041">
    <property type="protein sequence ID" value="GIO50987.1"/>
    <property type="molecule type" value="Genomic_DNA"/>
</dbReference>
<dbReference type="InterPro" id="IPR039430">
    <property type="entry name" value="Thymidylate_kin-like_dom"/>
</dbReference>
<keyword evidence="6 10" id="KW-0547">Nucleotide-binding</keyword>
<evidence type="ECO:0000256" key="4">
    <source>
        <dbReference type="ARBA" id="ARBA00022679"/>
    </source>
</evidence>
<dbReference type="GO" id="GO:0005829">
    <property type="term" value="C:cytosol"/>
    <property type="evidence" value="ECO:0007669"/>
    <property type="project" value="TreeGrafter"/>
</dbReference>
<dbReference type="Pfam" id="PF02223">
    <property type="entry name" value="Thymidylate_kin"/>
    <property type="match status" value="1"/>
</dbReference>
<evidence type="ECO:0000256" key="10">
    <source>
        <dbReference type="HAMAP-Rule" id="MF_00165"/>
    </source>
</evidence>
<evidence type="ECO:0000256" key="3">
    <source>
        <dbReference type="ARBA" id="ARBA00017144"/>
    </source>
</evidence>
<keyword evidence="5 10" id="KW-0545">Nucleotide biosynthesis</keyword>
<dbReference type="GO" id="GO:0006227">
    <property type="term" value="P:dUDP biosynthetic process"/>
    <property type="evidence" value="ECO:0007669"/>
    <property type="project" value="TreeGrafter"/>
</dbReference>
<proteinExistence type="inferred from homology"/>
<evidence type="ECO:0000256" key="5">
    <source>
        <dbReference type="ARBA" id="ARBA00022727"/>
    </source>
</evidence>
<dbReference type="GO" id="GO:0006233">
    <property type="term" value="P:dTDP biosynthetic process"/>
    <property type="evidence" value="ECO:0007669"/>
    <property type="project" value="InterPro"/>
</dbReference>
<keyword evidence="13" id="KW-1185">Reference proteome</keyword>
<dbReference type="GO" id="GO:0005524">
    <property type="term" value="F:ATP binding"/>
    <property type="evidence" value="ECO:0007669"/>
    <property type="project" value="UniProtKB-UniRule"/>
</dbReference>
<evidence type="ECO:0000256" key="1">
    <source>
        <dbReference type="ARBA" id="ARBA00009776"/>
    </source>
</evidence>
<comment type="similarity">
    <text evidence="1 10">Belongs to the thymidylate kinase family.</text>
</comment>
<dbReference type="AlphaFoldDB" id="A0A919YGX6"/>
<evidence type="ECO:0000256" key="8">
    <source>
        <dbReference type="ARBA" id="ARBA00022840"/>
    </source>
</evidence>
<accession>A0A919YGX6</accession>
<dbReference type="EC" id="2.7.4.9" evidence="2 10"/>
<evidence type="ECO:0000313" key="12">
    <source>
        <dbReference type="EMBL" id="GIO50987.1"/>
    </source>
</evidence>
<organism evidence="12 13">
    <name type="scientific">Paenibacillus azoreducens</name>
    <dbReference type="NCBI Taxonomy" id="116718"/>
    <lineage>
        <taxon>Bacteria</taxon>
        <taxon>Bacillati</taxon>
        <taxon>Bacillota</taxon>
        <taxon>Bacilli</taxon>
        <taxon>Bacillales</taxon>
        <taxon>Paenibacillaceae</taxon>
        <taxon>Paenibacillus</taxon>
    </lineage>
</organism>
<dbReference type="RefSeq" id="WP_212981063.1">
    <property type="nucleotide sequence ID" value="NZ_AP025343.1"/>
</dbReference>
<dbReference type="NCBIfam" id="TIGR00041">
    <property type="entry name" value="DTMP_kinase"/>
    <property type="match status" value="1"/>
</dbReference>
<keyword evidence="7 10" id="KW-0418">Kinase</keyword>
<evidence type="ECO:0000313" key="13">
    <source>
        <dbReference type="Proteomes" id="UP000682811"/>
    </source>
</evidence>
<comment type="caution">
    <text evidence="10">Lacks conserved residue(s) required for the propagation of feature annotation.</text>
</comment>
<sequence length="208" mass="23177">MSKKGFFIAVEGINGSGKTSVLKAIQSDLESLSIPYIITEEPRGTDVGLALWNILHSYKVSARTEALIMSASRSDHIEKVVVPAMDAGKHVISDRHAASTFVFQKSDLNFEQWMKLTEYATNKLEPSRVYILDIDPVIAAQRSTARNGISDKFEELDLTFQYTARDRYLLLAKKSDIYKVINAALEPENVAKIILNDLLNILGVTKNS</sequence>
<dbReference type="PANTHER" id="PTHR10344:SF4">
    <property type="entry name" value="UMP-CMP KINASE 2, MITOCHONDRIAL"/>
    <property type="match status" value="1"/>
</dbReference>
<dbReference type="CDD" id="cd01672">
    <property type="entry name" value="TMPK"/>
    <property type="match status" value="1"/>
</dbReference>